<accession>A0ACA9N5E7</accession>
<name>A0ACA9N5E7_9GLOM</name>
<gene>
    <name evidence="1" type="ORF">DHETER_LOCUS8421</name>
</gene>
<dbReference type="EMBL" id="CAJVPU010013320">
    <property type="protein sequence ID" value="CAG8631460.1"/>
    <property type="molecule type" value="Genomic_DNA"/>
</dbReference>
<protein>
    <submittedName>
        <fullName evidence="1">9622_t:CDS:1</fullName>
    </submittedName>
</protein>
<sequence length="433" mass="48849">NGYGNLHVSAAYPQRNTTGLALNSNNISITYRDPIELSNGNLYIYQQINDQKRILRQIISADACSIDKGCTVSGNTIALQVLDCTFNNPSAQYYIEVDNSFIRSSEYKEPILGIQNMWQFYTVEQTPSQKHAGDIYAVLRLTDDGSQYFSGLNSSAKENFFATLIKELTIIIPTENGRLDTNQHYQYDSSSKVYLSITIYAAKGNNKLITTEILNNLDQLIRNKKYTSISTETTTQYLDETFGVSKYQTIQEYFEVHKSRFIIVFVVIVAFALLFLVARQISNESIPSLWVPRPFVRWFAHNGRVAVSFALLSGANIDTLLILRSRVMNLKMFNAPFSDRSLKTIFWGACIGVFLTDIPQFIIQIIYLLSSVVIDVTSIFAVVASGLSIVASLTSKFFFILYGAQSPYLKRFMVDESTTEIEKIDPTNINDGK</sequence>
<feature type="non-terminal residue" evidence="1">
    <location>
        <position position="1"/>
    </location>
</feature>
<evidence type="ECO:0000313" key="2">
    <source>
        <dbReference type="Proteomes" id="UP000789702"/>
    </source>
</evidence>
<evidence type="ECO:0000313" key="1">
    <source>
        <dbReference type="EMBL" id="CAG8631460.1"/>
    </source>
</evidence>
<keyword evidence="2" id="KW-1185">Reference proteome</keyword>
<organism evidence="1 2">
    <name type="scientific">Dentiscutata heterogama</name>
    <dbReference type="NCBI Taxonomy" id="1316150"/>
    <lineage>
        <taxon>Eukaryota</taxon>
        <taxon>Fungi</taxon>
        <taxon>Fungi incertae sedis</taxon>
        <taxon>Mucoromycota</taxon>
        <taxon>Glomeromycotina</taxon>
        <taxon>Glomeromycetes</taxon>
        <taxon>Diversisporales</taxon>
        <taxon>Gigasporaceae</taxon>
        <taxon>Dentiscutata</taxon>
    </lineage>
</organism>
<reference evidence="1" key="1">
    <citation type="submission" date="2021-06" db="EMBL/GenBank/DDBJ databases">
        <authorList>
            <person name="Kallberg Y."/>
            <person name="Tangrot J."/>
            <person name="Rosling A."/>
        </authorList>
    </citation>
    <scope>NUCLEOTIDE SEQUENCE</scope>
    <source>
        <strain evidence="1">IL203A</strain>
    </source>
</reference>
<comment type="caution">
    <text evidence="1">The sequence shown here is derived from an EMBL/GenBank/DDBJ whole genome shotgun (WGS) entry which is preliminary data.</text>
</comment>
<dbReference type="Proteomes" id="UP000789702">
    <property type="component" value="Unassembled WGS sequence"/>
</dbReference>
<proteinExistence type="predicted"/>